<dbReference type="Proteomes" id="UP000009046">
    <property type="component" value="Unassembled WGS sequence"/>
</dbReference>
<keyword evidence="6" id="KW-0539">Nucleus</keyword>
<comment type="similarity">
    <text evidence="3">Belongs to the TPX2 family.</text>
</comment>
<dbReference type="PANTHER" id="PTHR14326">
    <property type="entry name" value="TARGETING PROTEIN FOR XKLP2"/>
    <property type="match status" value="1"/>
</dbReference>
<keyword evidence="4" id="KW-0963">Cytoplasm</keyword>
<dbReference type="GO" id="GO:0060236">
    <property type="term" value="P:regulation of mitotic spindle organization"/>
    <property type="evidence" value="ECO:0007669"/>
    <property type="project" value="InterPro"/>
</dbReference>
<evidence type="ECO:0000256" key="3">
    <source>
        <dbReference type="ARBA" id="ARBA00005885"/>
    </source>
</evidence>
<evidence type="ECO:0000256" key="8">
    <source>
        <dbReference type="SAM" id="MobiDB-lite"/>
    </source>
</evidence>
<keyword evidence="13" id="KW-1185">Reference proteome</keyword>
<evidence type="ECO:0000256" key="2">
    <source>
        <dbReference type="ARBA" id="ARBA00004186"/>
    </source>
</evidence>
<evidence type="ECO:0000256" key="1">
    <source>
        <dbReference type="ARBA" id="ARBA00004123"/>
    </source>
</evidence>
<evidence type="ECO:0000256" key="7">
    <source>
        <dbReference type="SAM" id="Coils"/>
    </source>
</evidence>
<proteinExistence type="inferred from homology"/>
<evidence type="ECO:0000313" key="12">
    <source>
        <dbReference type="EnsemblMetazoa" id="PHUM164080-PA"/>
    </source>
</evidence>
<dbReference type="OrthoDB" id="1684416at2759"/>
<dbReference type="GeneID" id="8236598"/>
<feature type="compositionally biased region" description="Polar residues" evidence="8">
    <location>
        <begin position="77"/>
        <end position="96"/>
    </location>
</feature>
<comment type="subcellular location">
    <subcellularLocation>
        <location evidence="2">Cytoplasm</location>
        <location evidence="2">Cytoskeleton</location>
        <location evidence="2">Spindle</location>
    </subcellularLocation>
    <subcellularLocation>
        <location evidence="1">Nucleus</location>
    </subcellularLocation>
</comment>
<dbReference type="GO" id="GO:0005874">
    <property type="term" value="C:microtubule"/>
    <property type="evidence" value="ECO:0007669"/>
    <property type="project" value="InterPro"/>
</dbReference>
<dbReference type="AlphaFoldDB" id="E0VFQ0"/>
<dbReference type="STRING" id="121224.E0VFQ0"/>
<dbReference type="eggNOG" id="ENOG502T96K">
    <property type="taxonomic scope" value="Eukaryota"/>
</dbReference>
<dbReference type="OMA" id="XGVPEKK"/>
<feature type="domain" description="TPX2 C-terminal" evidence="9">
    <location>
        <begin position="433"/>
        <end position="508"/>
    </location>
</feature>
<evidence type="ECO:0008006" key="14">
    <source>
        <dbReference type="Google" id="ProtNLM"/>
    </source>
</evidence>
<reference evidence="12" key="3">
    <citation type="submission" date="2020-05" db="UniProtKB">
        <authorList>
            <consortium name="EnsemblMetazoa"/>
        </authorList>
    </citation>
    <scope>IDENTIFICATION</scope>
    <source>
        <strain evidence="12">USDA</strain>
    </source>
</reference>
<dbReference type="EMBL" id="DS235123">
    <property type="protein sequence ID" value="EEB12206.1"/>
    <property type="molecule type" value="Genomic_DNA"/>
</dbReference>
<dbReference type="PANTHER" id="PTHR14326:SF44">
    <property type="entry name" value="TARGETING PROTEIN FOR XKLP2"/>
    <property type="match status" value="1"/>
</dbReference>
<keyword evidence="7" id="KW-0175">Coiled coil</keyword>
<evidence type="ECO:0000259" key="10">
    <source>
        <dbReference type="Pfam" id="PF12214"/>
    </source>
</evidence>
<keyword evidence="5" id="KW-0206">Cytoskeleton</keyword>
<dbReference type="RefSeq" id="XP_002424944.1">
    <property type="nucleotide sequence ID" value="XM_002424899.1"/>
</dbReference>
<dbReference type="VEuPathDB" id="VectorBase:PHUM164080"/>
<dbReference type="Pfam" id="PF12214">
    <property type="entry name" value="TPX2_importin"/>
    <property type="match status" value="1"/>
</dbReference>
<sequence>MSKNFEFNAPQFVNFSNLDDPEGDSFFGRKFENLHVSEVTSIEPKSEKKTSKLLKSGRKSHHMITRLDVINNRLDSDSPSSEINVTNTKDTNPSASNKKVIHKIPKAVNFNKMKRAASPLASTKKFISLAEQVEHFYDTPDRFRSRPNKKPTSIPKTPKLLAKFRQRKINFPDEKQREEMELEEMKKHQVKAHPLNEKILMGPSLNLKVPIIKKPTTVPQPFSLTEVKKKEHSEETVFQFKAQPLPFSILQGPIGIPPKKITAPTVPTTPQIRVPHRYRVGIKTPVKTPEVDGSNVPRKTVVQPFSFDERMKEMLQKKQNFINKVLEEEKKGFNSFKAHPMPAFKNKCDGKFKTEKCHTTTPQPFHLTQRKFDKGTPDQRPPTTLYKLNILILYFCVRKQKITPFKAKPATVVHQKPFVPKLQKHDMIVTSDFHLSTEKRAVERLKFDEKIKQKEEELNLALKLQKEEEERLEKERALEERKKAEFKAKPMPRYKAFEIYKADPEKLTLPQSPRFVSKTKDLKKD</sequence>
<dbReference type="EMBL" id="AAZO01001916">
    <property type="status" value="NOT_ANNOTATED_CDS"/>
    <property type="molecule type" value="Genomic_DNA"/>
</dbReference>
<name>E0VFQ0_PEDHC</name>
<dbReference type="EnsemblMetazoa" id="PHUM164080-RA">
    <property type="protein sequence ID" value="PHUM164080-PA"/>
    <property type="gene ID" value="PHUM164080"/>
</dbReference>
<dbReference type="InterPro" id="IPR027329">
    <property type="entry name" value="TPX2_C"/>
</dbReference>
<dbReference type="HOGENOM" id="CLU_519071_0_0_1"/>
<dbReference type="GO" id="GO:0005634">
    <property type="term" value="C:nucleus"/>
    <property type="evidence" value="ECO:0007669"/>
    <property type="project" value="UniProtKB-SubCell"/>
</dbReference>
<evidence type="ECO:0000256" key="6">
    <source>
        <dbReference type="ARBA" id="ARBA00023242"/>
    </source>
</evidence>
<evidence type="ECO:0000256" key="4">
    <source>
        <dbReference type="ARBA" id="ARBA00022490"/>
    </source>
</evidence>
<evidence type="ECO:0000313" key="11">
    <source>
        <dbReference type="EMBL" id="EEB12206.1"/>
    </source>
</evidence>
<dbReference type="Pfam" id="PF06886">
    <property type="entry name" value="TPX2"/>
    <property type="match status" value="1"/>
</dbReference>
<protein>
    <recommendedName>
        <fullName evidence="14">Targeting protein for Xklp2</fullName>
    </recommendedName>
</protein>
<dbReference type="InParanoid" id="E0VFQ0"/>
<evidence type="ECO:0000256" key="5">
    <source>
        <dbReference type="ARBA" id="ARBA00023212"/>
    </source>
</evidence>
<feature type="coiled-coil region" evidence="7">
    <location>
        <begin position="451"/>
        <end position="489"/>
    </location>
</feature>
<feature type="domain" description="TPX2 central" evidence="10">
    <location>
        <begin position="153"/>
        <end position="271"/>
    </location>
</feature>
<reference evidence="11" key="1">
    <citation type="submission" date="2007-04" db="EMBL/GenBank/DDBJ databases">
        <title>Annotation of Pediculus humanus corporis strain USDA.</title>
        <authorList>
            <person name="Kirkness E."/>
            <person name="Hannick L."/>
            <person name="Hass B."/>
            <person name="Bruggner R."/>
            <person name="Lawson D."/>
            <person name="Bidwell S."/>
            <person name="Joardar V."/>
            <person name="Caler E."/>
            <person name="Walenz B."/>
            <person name="Inman J."/>
            <person name="Schobel S."/>
            <person name="Galinsky K."/>
            <person name="Amedeo P."/>
            <person name="Strausberg R."/>
        </authorList>
    </citation>
    <scope>NUCLEOTIDE SEQUENCE</scope>
    <source>
        <strain>USDA</strain>
    </source>
</reference>
<organism>
    <name type="scientific">Pediculus humanus subsp. corporis</name>
    <name type="common">Body louse</name>
    <dbReference type="NCBI Taxonomy" id="121224"/>
    <lineage>
        <taxon>Eukaryota</taxon>
        <taxon>Metazoa</taxon>
        <taxon>Ecdysozoa</taxon>
        <taxon>Arthropoda</taxon>
        <taxon>Hexapoda</taxon>
        <taxon>Insecta</taxon>
        <taxon>Pterygota</taxon>
        <taxon>Neoptera</taxon>
        <taxon>Paraneoptera</taxon>
        <taxon>Psocodea</taxon>
        <taxon>Troctomorpha</taxon>
        <taxon>Phthiraptera</taxon>
        <taxon>Anoplura</taxon>
        <taxon>Pediculidae</taxon>
        <taxon>Pediculus</taxon>
    </lineage>
</organism>
<dbReference type="KEGG" id="phu:Phum_PHUM164080"/>
<gene>
    <name evidence="12" type="primary">8236598</name>
    <name evidence="11" type="ORF">Phum_PHUM164080</name>
</gene>
<feature type="region of interest" description="Disordered" evidence="8">
    <location>
        <begin position="73"/>
        <end position="96"/>
    </location>
</feature>
<dbReference type="CTD" id="8236598"/>
<dbReference type="InterPro" id="IPR027330">
    <property type="entry name" value="TPX2_central_dom"/>
</dbReference>
<reference evidence="11" key="2">
    <citation type="submission" date="2007-04" db="EMBL/GenBank/DDBJ databases">
        <title>The genome of the human body louse.</title>
        <authorList>
            <consortium name="The Human Body Louse Genome Consortium"/>
            <person name="Kirkness E."/>
            <person name="Walenz B."/>
            <person name="Hass B."/>
            <person name="Bruggner R."/>
            <person name="Strausberg R."/>
        </authorList>
    </citation>
    <scope>NUCLEOTIDE SEQUENCE</scope>
    <source>
        <strain>USDA</strain>
    </source>
</reference>
<evidence type="ECO:0000313" key="13">
    <source>
        <dbReference type="Proteomes" id="UP000009046"/>
    </source>
</evidence>
<dbReference type="GO" id="GO:0005819">
    <property type="term" value="C:spindle"/>
    <property type="evidence" value="ECO:0007669"/>
    <property type="project" value="UniProtKB-SubCell"/>
</dbReference>
<evidence type="ECO:0000259" key="9">
    <source>
        <dbReference type="Pfam" id="PF06886"/>
    </source>
</evidence>
<accession>E0VFQ0</accession>
<dbReference type="InterPro" id="IPR009675">
    <property type="entry name" value="TPX2_fam"/>
</dbReference>